<dbReference type="EMBL" id="BEGY01000001">
    <property type="protein sequence ID" value="GAX72684.1"/>
    <property type="molecule type" value="Genomic_DNA"/>
</dbReference>
<gene>
    <name evidence="2" type="ORF">CEUSTIGMA_g140.t1</name>
</gene>
<feature type="compositionally biased region" description="Basic and acidic residues" evidence="1">
    <location>
        <begin position="19"/>
        <end position="39"/>
    </location>
</feature>
<organism evidence="2 3">
    <name type="scientific">Chlamydomonas eustigma</name>
    <dbReference type="NCBI Taxonomy" id="1157962"/>
    <lineage>
        <taxon>Eukaryota</taxon>
        <taxon>Viridiplantae</taxon>
        <taxon>Chlorophyta</taxon>
        <taxon>core chlorophytes</taxon>
        <taxon>Chlorophyceae</taxon>
        <taxon>CS clade</taxon>
        <taxon>Chlamydomonadales</taxon>
        <taxon>Chlamydomonadaceae</taxon>
        <taxon>Chlamydomonas</taxon>
    </lineage>
</organism>
<proteinExistence type="predicted"/>
<dbReference type="InterPro" id="IPR007218">
    <property type="entry name" value="DNA_pol_delta_4"/>
</dbReference>
<dbReference type="PANTHER" id="PTHR14303">
    <property type="entry name" value="DNA POLYMERASE DELTA SUBUNIT 4"/>
    <property type="match status" value="1"/>
</dbReference>
<dbReference type="Proteomes" id="UP000232323">
    <property type="component" value="Unassembled WGS sequence"/>
</dbReference>
<evidence type="ECO:0008006" key="4">
    <source>
        <dbReference type="Google" id="ProtNLM"/>
    </source>
</evidence>
<dbReference type="STRING" id="1157962.A0A250WPB1"/>
<name>A0A250WPB1_9CHLO</name>
<dbReference type="GO" id="GO:0000731">
    <property type="term" value="P:DNA synthesis involved in DNA repair"/>
    <property type="evidence" value="ECO:0007669"/>
    <property type="project" value="InterPro"/>
</dbReference>
<dbReference type="GO" id="GO:0043625">
    <property type="term" value="C:delta DNA polymerase complex"/>
    <property type="evidence" value="ECO:0007669"/>
    <property type="project" value="TreeGrafter"/>
</dbReference>
<comment type="caution">
    <text evidence="2">The sequence shown here is derived from an EMBL/GenBank/DDBJ whole genome shotgun (WGS) entry which is preliminary data.</text>
</comment>
<dbReference type="OrthoDB" id="337486at2759"/>
<protein>
    <recommendedName>
        <fullName evidence="4">DNA polymerase delta subunit 4</fullName>
    </recommendedName>
</protein>
<reference evidence="2 3" key="1">
    <citation type="submission" date="2017-08" db="EMBL/GenBank/DDBJ databases">
        <title>Acidophilic green algal genome provides insights into adaptation to an acidic environment.</title>
        <authorList>
            <person name="Hirooka S."/>
            <person name="Hirose Y."/>
            <person name="Kanesaki Y."/>
            <person name="Higuchi S."/>
            <person name="Fujiwara T."/>
            <person name="Onuma R."/>
            <person name="Era A."/>
            <person name="Ohbayashi R."/>
            <person name="Uzuka A."/>
            <person name="Nozaki H."/>
            <person name="Yoshikawa H."/>
            <person name="Miyagishima S.Y."/>
        </authorList>
    </citation>
    <scope>NUCLEOTIDE SEQUENCE [LARGE SCALE GENOMIC DNA]</scope>
    <source>
        <strain evidence="2 3">NIES-2499</strain>
    </source>
</reference>
<dbReference type="PANTHER" id="PTHR14303:SF0">
    <property type="entry name" value="DNA POLYMERASE DELTA SUBUNIT 4"/>
    <property type="match status" value="1"/>
</dbReference>
<sequence>MMSNRQEKVSSFFQNKKRKETEKSANTRSTRVKENEHENLSTPTNDTETATEKCLRSFDLTSKFGPCCGVTRLERWKRAHSLGLHPPNEVLEILNKLEPADPAHQSIWFNRI</sequence>
<dbReference type="GO" id="GO:0003887">
    <property type="term" value="F:DNA-directed DNA polymerase activity"/>
    <property type="evidence" value="ECO:0007669"/>
    <property type="project" value="TreeGrafter"/>
</dbReference>
<dbReference type="GO" id="GO:0006261">
    <property type="term" value="P:DNA-templated DNA replication"/>
    <property type="evidence" value="ECO:0007669"/>
    <property type="project" value="TreeGrafter"/>
</dbReference>
<keyword evidence="3" id="KW-1185">Reference proteome</keyword>
<dbReference type="AlphaFoldDB" id="A0A250WPB1"/>
<dbReference type="Pfam" id="PF04081">
    <property type="entry name" value="DNA_pol_delta_4"/>
    <property type="match status" value="1"/>
</dbReference>
<evidence type="ECO:0000313" key="2">
    <source>
        <dbReference type="EMBL" id="GAX72684.1"/>
    </source>
</evidence>
<feature type="region of interest" description="Disordered" evidence="1">
    <location>
        <begin position="1"/>
        <end position="51"/>
    </location>
</feature>
<evidence type="ECO:0000313" key="3">
    <source>
        <dbReference type="Proteomes" id="UP000232323"/>
    </source>
</evidence>
<accession>A0A250WPB1</accession>
<evidence type="ECO:0000256" key="1">
    <source>
        <dbReference type="SAM" id="MobiDB-lite"/>
    </source>
</evidence>